<evidence type="ECO:0000259" key="1">
    <source>
        <dbReference type="Pfam" id="PF05157"/>
    </source>
</evidence>
<dbReference type="SUPFAM" id="SSF160246">
    <property type="entry name" value="EspE N-terminal domain-like"/>
    <property type="match status" value="2"/>
</dbReference>
<dbReference type="InterPro" id="IPR037257">
    <property type="entry name" value="T2SS_E_N_sf"/>
</dbReference>
<reference evidence="2" key="1">
    <citation type="journal article" date="2014" name="Int. J. Syst. Evol. Microbiol.">
        <title>Complete genome sequence of Corynebacterium casei LMG S-19264T (=DSM 44701T), isolated from a smear-ripened cheese.</title>
        <authorList>
            <consortium name="US DOE Joint Genome Institute (JGI-PGF)"/>
            <person name="Walter F."/>
            <person name="Albersmeier A."/>
            <person name="Kalinowski J."/>
            <person name="Ruckert C."/>
        </authorList>
    </citation>
    <scope>NUCLEOTIDE SEQUENCE</scope>
    <source>
        <strain evidence="2">JCM 31311</strain>
    </source>
</reference>
<dbReference type="AlphaFoldDB" id="A0A918C701"/>
<dbReference type="RefSeq" id="WP_189090535.1">
    <property type="nucleotide sequence ID" value="NZ_BMQL01000011.1"/>
</dbReference>
<keyword evidence="3" id="KW-1185">Reference proteome</keyword>
<comment type="caution">
    <text evidence="2">The sequence shown here is derived from an EMBL/GenBank/DDBJ whole genome shotgun (WGS) entry which is preliminary data.</text>
</comment>
<dbReference type="InterPro" id="IPR007831">
    <property type="entry name" value="T2SS_GspE_N"/>
</dbReference>
<proteinExistence type="predicted"/>
<feature type="domain" description="Type II secretion system protein GspE N-terminal" evidence="1">
    <location>
        <begin position="201"/>
        <end position="282"/>
    </location>
</feature>
<protein>
    <recommendedName>
        <fullName evidence="1">Type II secretion system protein GspE N-terminal domain-containing protein</fullName>
    </recommendedName>
</protein>
<gene>
    <name evidence="2" type="ORF">GCM10008957_23280</name>
</gene>
<sequence length="293" mass="32650">MSEHGPVQLLRDAGLIHAALYHDIQAYQQENGGSALNAIASQPGLNLDPLWTQLAERQGRRYLPTPADASPVDATLLTRDQATRFMVLSRKVELQTVMLLTPDPLMSLSSLSDLKAALAPHLPGQRAVLSLEVCTPITWKTLFDYSYPASRYIAPLSEHEAMALASLTPAGELPGSLDDMLRQRSITHEQHAEAQARQLLLPYVNPDLEPPDPLTFEFIPPTVALTTHLYPYRFTRDQRIMVLSSQSPNEQQLQRLRRLTSPTLEVVWTLCSQKIHQKLLHALDAATEASPFL</sequence>
<dbReference type="Proteomes" id="UP000603865">
    <property type="component" value="Unassembled WGS sequence"/>
</dbReference>
<accession>A0A918C701</accession>
<dbReference type="Pfam" id="PF05157">
    <property type="entry name" value="MshEN"/>
    <property type="match status" value="1"/>
</dbReference>
<reference evidence="2" key="2">
    <citation type="submission" date="2020-09" db="EMBL/GenBank/DDBJ databases">
        <authorList>
            <person name="Sun Q."/>
            <person name="Ohkuma M."/>
        </authorList>
    </citation>
    <scope>NUCLEOTIDE SEQUENCE</scope>
    <source>
        <strain evidence="2">JCM 31311</strain>
    </source>
</reference>
<evidence type="ECO:0000313" key="3">
    <source>
        <dbReference type="Proteomes" id="UP000603865"/>
    </source>
</evidence>
<organism evidence="2 3">
    <name type="scientific">Deinococcus ruber</name>
    <dbReference type="NCBI Taxonomy" id="1848197"/>
    <lineage>
        <taxon>Bacteria</taxon>
        <taxon>Thermotogati</taxon>
        <taxon>Deinococcota</taxon>
        <taxon>Deinococci</taxon>
        <taxon>Deinococcales</taxon>
        <taxon>Deinococcaceae</taxon>
        <taxon>Deinococcus</taxon>
    </lineage>
</organism>
<evidence type="ECO:0000313" key="2">
    <source>
        <dbReference type="EMBL" id="GGR09860.1"/>
    </source>
</evidence>
<dbReference type="EMBL" id="BMQL01000011">
    <property type="protein sequence ID" value="GGR09860.1"/>
    <property type="molecule type" value="Genomic_DNA"/>
</dbReference>
<name>A0A918C701_9DEIO</name>